<dbReference type="OMA" id="IQHERAD"/>
<accession>A0A8C5JGJ3</accession>
<sequence>MGEGSPRQAPYLAEDHDLTDGEAAIEVAEVLPDVAQGELLLPQLDHDGVRDDPLSKEQQHLAQSSPVDADALTGEALRVDHDVSLIQHKQGDLCQVQDALFEAPVQGGARCSDDDLLLQHCALQNCKGTKGFIWLPPGTELSAALCFPLLAKTLAAQ</sequence>
<feature type="compositionally biased region" description="Basic and acidic residues" evidence="1">
    <location>
        <begin position="45"/>
        <end position="59"/>
    </location>
</feature>
<evidence type="ECO:0000313" key="2">
    <source>
        <dbReference type="Ensembl" id="ENSJHYP00000018172.1"/>
    </source>
</evidence>
<evidence type="ECO:0000256" key="1">
    <source>
        <dbReference type="SAM" id="MobiDB-lite"/>
    </source>
</evidence>
<dbReference type="AlphaFoldDB" id="A0A8C5JGJ3"/>
<reference evidence="2" key="2">
    <citation type="submission" date="2025-09" db="UniProtKB">
        <authorList>
            <consortium name="Ensembl"/>
        </authorList>
    </citation>
    <scope>IDENTIFICATION</scope>
</reference>
<reference evidence="2" key="1">
    <citation type="submission" date="2025-08" db="UniProtKB">
        <authorList>
            <consortium name="Ensembl"/>
        </authorList>
    </citation>
    <scope>IDENTIFICATION</scope>
</reference>
<feature type="region of interest" description="Disordered" evidence="1">
    <location>
        <begin position="45"/>
        <end position="69"/>
    </location>
</feature>
<organism evidence="2 3">
    <name type="scientific">Junco hyemalis</name>
    <name type="common">Dark-eyed junco</name>
    <dbReference type="NCBI Taxonomy" id="40217"/>
    <lineage>
        <taxon>Eukaryota</taxon>
        <taxon>Metazoa</taxon>
        <taxon>Chordata</taxon>
        <taxon>Craniata</taxon>
        <taxon>Vertebrata</taxon>
        <taxon>Euteleostomi</taxon>
        <taxon>Archelosauria</taxon>
        <taxon>Archosauria</taxon>
        <taxon>Dinosauria</taxon>
        <taxon>Saurischia</taxon>
        <taxon>Theropoda</taxon>
        <taxon>Coelurosauria</taxon>
        <taxon>Aves</taxon>
        <taxon>Neognathae</taxon>
        <taxon>Neoaves</taxon>
        <taxon>Telluraves</taxon>
        <taxon>Australaves</taxon>
        <taxon>Passeriformes</taxon>
        <taxon>Passerellidae</taxon>
        <taxon>Junco</taxon>
    </lineage>
</organism>
<keyword evidence="3" id="KW-1185">Reference proteome</keyword>
<evidence type="ECO:0000313" key="3">
    <source>
        <dbReference type="Proteomes" id="UP000694408"/>
    </source>
</evidence>
<proteinExistence type="predicted"/>
<dbReference type="Proteomes" id="UP000694408">
    <property type="component" value="Unplaced"/>
</dbReference>
<protein>
    <submittedName>
        <fullName evidence="2">Uncharacterized protein</fullName>
    </submittedName>
</protein>
<dbReference type="Ensembl" id="ENSJHYT00000021950.1">
    <property type="protein sequence ID" value="ENSJHYP00000018172.1"/>
    <property type="gene ID" value="ENSJHYG00000013851.1"/>
</dbReference>
<name>A0A8C5JGJ3_JUNHY</name>